<dbReference type="Proteomes" id="UP001055879">
    <property type="component" value="Linkage Group LG08"/>
</dbReference>
<sequence length="781" mass="87248">MRDSFAAKQICNRSELGSVVVVVVVVVVVCGMKRLMGGYYSSINSLALLYLLMAPSGATRKRIAKACKAMKPFGISAETVKSALKRLLEAYENNWTYIEEDNYRVLIEAIFEPEVPKTMDTVKLDFHLRDESDEEAEALKKKARLGSQSISSSPAGTSIPCLSKSASEMQQMVEIESDSGIIDICDVHQSEAKKPIPLSVMHPGTVFPHLIIVSSIICGYANVHMEQVLCPCVPGYTDPPGRLCESDSLSKRLVEGNKLLALEYNNLDRKGNENENVSPCSSEIEIASSSNGEVKLSFSMCKPPPQFRIPSLEAVMKQVEDRYRERFPGLGTEFSLSGLLQNICESFMEQWNDSEGNKKNMSPTFDNLKEPEKQVDQSSLSNRLVAHVNPIGGPIQIPRSVVSSAFNHLHCINVLHSDGNYFSGQLRELQMLGIDESPGSCSLTIFPKEHSSVYLCSNHYSLADITRGLEKQEISLINEFNDEMLPAFTYIPKNVNYKTANVKFMLSRVSDENCCSNCFGDCLCPDVPCACAAETGGEFAYTTEGLVKKKFLKSCISVSLNPKKINYFYCDNCPLERMTKRAQSGSCKGHLVRKFIKECWYKCGCVLNCGNRVVQRGIKVKLQVFMTPEGKGWGLRTLEDLSKGTFICEYVGEIVTNSELFQRNEQNKDEKHTYPVLLDADWSSEGFLKDEQALCLDATSFGNVARFINHRCVDANMVEIPVEVESPDHHYYHHAFFTTRDVKAMEELTWEYGIDFGDDGHPFQCKCGSKSCRNIVNTQKA</sequence>
<organism evidence="1 2">
    <name type="scientific">Arctium lappa</name>
    <name type="common">Greater burdock</name>
    <name type="synonym">Lappa major</name>
    <dbReference type="NCBI Taxonomy" id="4217"/>
    <lineage>
        <taxon>Eukaryota</taxon>
        <taxon>Viridiplantae</taxon>
        <taxon>Streptophyta</taxon>
        <taxon>Embryophyta</taxon>
        <taxon>Tracheophyta</taxon>
        <taxon>Spermatophyta</taxon>
        <taxon>Magnoliopsida</taxon>
        <taxon>eudicotyledons</taxon>
        <taxon>Gunneridae</taxon>
        <taxon>Pentapetalae</taxon>
        <taxon>asterids</taxon>
        <taxon>campanulids</taxon>
        <taxon>Asterales</taxon>
        <taxon>Asteraceae</taxon>
        <taxon>Carduoideae</taxon>
        <taxon>Cardueae</taxon>
        <taxon>Arctiinae</taxon>
        <taxon>Arctium</taxon>
    </lineage>
</organism>
<comment type="caution">
    <text evidence="1">The sequence shown here is derived from an EMBL/GenBank/DDBJ whole genome shotgun (WGS) entry which is preliminary data.</text>
</comment>
<reference evidence="2" key="1">
    <citation type="journal article" date="2022" name="Mol. Ecol. Resour.">
        <title>The genomes of chicory, endive, great burdock and yacon provide insights into Asteraceae palaeo-polyploidization history and plant inulin production.</title>
        <authorList>
            <person name="Fan W."/>
            <person name="Wang S."/>
            <person name="Wang H."/>
            <person name="Wang A."/>
            <person name="Jiang F."/>
            <person name="Liu H."/>
            <person name="Zhao H."/>
            <person name="Xu D."/>
            <person name="Zhang Y."/>
        </authorList>
    </citation>
    <scope>NUCLEOTIDE SEQUENCE [LARGE SCALE GENOMIC DNA]</scope>
    <source>
        <strain evidence="2">cv. Niubang</strain>
    </source>
</reference>
<keyword evidence="2" id="KW-1185">Reference proteome</keyword>
<protein>
    <submittedName>
        <fullName evidence="1">Uncharacterized protein</fullName>
    </submittedName>
</protein>
<dbReference type="EMBL" id="CM042054">
    <property type="protein sequence ID" value="KAI3706192.1"/>
    <property type="molecule type" value="Genomic_DNA"/>
</dbReference>
<proteinExistence type="predicted"/>
<evidence type="ECO:0000313" key="1">
    <source>
        <dbReference type="EMBL" id="KAI3706192.1"/>
    </source>
</evidence>
<gene>
    <name evidence="1" type="ORF">L6452_23767</name>
</gene>
<name>A0ACB9A7L2_ARCLA</name>
<accession>A0ACB9A7L2</accession>
<reference evidence="1 2" key="2">
    <citation type="journal article" date="2022" name="Mol. Ecol. Resour.">
        <title>The genomes of chicory, endive, great burdock and yacon provide insights into Asteraceae paleo-polyploidization history and plant inulin production.</title>
        <authorList>
            <person name="Fan W."/>
            <person name="Wang S."/>
            <person name="Wang H."/>
            <person name="Wang A."/>
            <person name="Jiang F."/>
            <person name="Liu H."/>
            <person name="Zhao H."/>
            <person name="Xu D."/>
            <person name="Zhang Y."/>
        </authorList>
    </citation>
    <scope>NUCLEOTIDE SEQUENCE [LARGE SCALE GENOMIC DNA]</scope>
    <source>
        <strain evidence="2">cv. Niubang</strain>
    </source>
</reference>
<evidence type="ECO:0000313" key="2">
    <source>
        <dbReference type="Proteomes" id="UP001055879"/>
    </source>
</evidence>